<dbReference type="RefSeq" id="WP_174716612.1">
    <property type="nucleotide sequence ID" value="NZ_BLWG01000181.1"/>
</dbReference>
<evidence type="ECO:0000313" key="3">
    <source>
        <dbReference type="Proteomes" id="UP000509782"/>
    </source>
</evidence>
<keyword evidence="1" id="KW-0732">Signal</keyword>
<dbReference type="EMBL" id="CP054569">
    <property type="protein sequence ID" value="QKQ48239.1"/>
    <property type="molecule type" value="Genomic_DNA"/>
</dbReference>
<dbReference type="AlphaFoldDB" id="A0A6N0JM93"/>
<feature type="chain" id="PRO_5027043401" description="DUF4142 domain-containing protein" evidence="1">
    <location>
        <begin position="19"/>
        <end position="195"/>
    </location>
</feature>
<reference evidence="2 3" key="1">
    <citation type="submission" date="2020-05" db="EMBL/GenBank/DDBJ databases">
        <title>FDA dAtabase for Regulatory Grade micrObial Sequences (FDA-ARGOS): Supporting development and validation of Infectious Disease Dx tests.</title>
        <authorList>
            <person name="Sproer C."/>
            <person name="Gronow S."/>
            <person name="Severitt S."/>
            <person name="Schroder I."/>
            <person name="Tallon L."/>
            <person name="Sadzewicz L."/>
            <person name="Zhao X."/>
            <person name="Vavikolanu K."/>
            <person name="Mehta A."/>
            <person name="Aluvathingal J."/>
            <person name="Nadendla S."/>
            <person name="Myers T."/>
            <person name="Yan Y."/>
            <person name="Sichtig H."/>
        </authorList>
    </citation>
    <scope>NUCLEOTIDE SEQUENCE [LARGE SCALE GENOMIC DNA]</scope>
    <source>
        <strain evidence="2 3">FDAARGOS_787</strain>
    </source>
</reference>
<evidence type="ECO:0008006" key="4">
    <source>
        <dbReference type="Google" id="ProtNLM"/>
    </source>
</evidence>
<name>A0A6N0JM93_ACHDE</name>
<evidence type="ECO:0000313" key="2">
    <source>
        <dbReference type="EMBL" id="QKQ48239.1"/>
    </source>
</evidence>
<protein>
    <recommendedName>
        <fullName evidence="4">DUF4142 domain-containing protein</fullName>
    </recommendedName>
</protein>
<organism evidence="2 3">
    <name type="scientific">Achromobacter denitrificans</name>
    <name type="common">Alcaligenes denitrificans</name>
    <dbReference type="NCBI Taxonomy" id="32002"/>
    <lineage>
        <taxon>Bacteria</taxon>
        <taxon>Pseudomonadati</taxon>
        <taxon>Pseudomonadota</taxon>
        <taxon>Betaproteobacteria</taxon>
        <taxon>Burkholderiales</taxon>
        <taxon>Alcaligenaceae</taxon>
        <taxon>Achromobacter</taxon>
    </lineage>
</organism>
<dbReference type="Proteomes" id="UP000509782">
    <property type="component" value="Chromosome"/>
</dbReference>
<evidence type="ECO:0000256" key="1">
    <source>
        <dbReference type="SAM" id="SignalP"/>
    </source>
</evidence>
<gene>
    <name evidence="2" type="ORF">FOC81_16700</name>
</gene>
<sequence length="195" mass="20507">MKNVVLALALCLCGGLAAAQKPGGGFEAQEPMRNSLGFPMGGEGAQESLGETAATHIGFIGACKLYPSDAPEVQGLVAMSLAEASLGMDLAKAPKDSAALRAKLAQRLGSQDGLKAVSETIQAMRKRTLAEQTHAGKLIEAYAPLTGKKANPCTLEQYYLRQFLKQHKDGAMKAAPRINQLAREILAQNSSAKAK</sequence>
<accession>A0A6N0JM93</accession>
<feature type="signal peptide" evidence="1">
    <location>
        <begin position="1"/>
        <end position="18"/>
    </location>
</feature>
<proteinExistence type="predicted"/>